<evidence type="ECO:0000313" key="1">
    <source>
        <dbReference type="EMBL" id="VEL34231.1"/>
    </source>
</evidence>
<dbReference type="EMBL" id="CAAALY010247243">
    <property type="protein sequence ID" value="VEL34231.1"/>
    <property type="molecule type" value="Genomic_DNA"/>
</dbReference>
<dbReference type="AlphaFoldDB" id="A0A3S5B1V9"/>
<keyword evidence="2" id="KW-1185">Reference proteome</keyword>
<dbReference type="OrthoDB" id="1662883at2759"/>
<dbReference type="InterPro" id="IPR036525">
    <property type="entry name" value="Tubulin/FtsZ_GTPase_sf"/>
</dbReference>
<dbReference type="SUPFAM" id="SSF52490">
    <property type="entry name" value="Tubulin nucleotide-binding domain-like"/>
    <property type="match status" value="1"/>
</dbReference>
<accession>A0A3S5B1V9</accession>
<organism evidence="1 2">
    <name type="scientific">Protopolystoma xenopodis</name>
    <dbReference type="NCBI Taxonomy" id="117903"/>
    <lineage>
        <taxon>Eukaryota</taxon>
        <taxon>Metazoa</taxon>
        <taxon>Spiralia</taxon>
        <taxon>Lophotrochozoa</taxon>
        <taxon>Platyhelminthes</taxon>
        <taxon>Monogenea</taxon>
        <taxon>Polyopisthocotylea</taxon>
        <taxon>Polystomatidea</taxon>
        <taxon>Polystomatidae</taxon>
        <taxon>Protopolystoma</taxon>
    </lineage>
</organism>
<reference evidence="1" key="1">
    <citation type="submission" date="2018-11" db="EMBL/GenBank/DDBJ databases">
        <authorList>
            <consortium name="Pathogen Informatics"/>
        </authorList>
    </citation>
    <scope>NUCLEOTIDE SEQUENCE</scope>
</reference>
<dbReference type="SMR" id="A0A3S5B1V9"/>
<dbReference type="Proteomes" id="UP000784294">
    <property type="component" value="Unassembled WGS sequence"/>
</dbReference>
<comment type="caution">
    <text evidence="1">The sequence shown here is derived from an EMBL/GenBank/DDBJ whole genome shotgun (WGS) entry which is preliminary data.</text>
</comment>
<name>A0A3S5B1V9_9PLAT</name>
<evidence type="ECO:0000313" key="2">
    <source>
        <dbReference type="Proteomes" id="UP000784294"/>
    </source>
</evidence>
<proteinExistence type="predicted"/>
<protein>
    <submittedName>
        <fullName evidence="1">Uncharacterized protein</fullName>
    </submittedName>
</protein>
<sequence>MGNAIWELYCAEHAIGADGFPKEAPHEMECQSTFFYVSPKGQYVPRCLFIDLEASVVGCDFCTFAAYDGINAITTHNNSIFSLIGMCVVVLTREVPSNSHSQRREKKSA</sequence>
<gene>
    <name evidence="1" type="ORF">PXEA_LOCUS27671</name>
</gene>
<dbReference type="Gene3D" id="3.40.50.1440">
    <property type="entry name" value="Tubulin/FtsZ, GTPase domain"/>
    <property type="match status" value="1"/>
</dbReference>